<organism evidence="1 2">
    <name type="scientific">Saccharothrix texasensis</name>
    <dbReference type="NCBI Taxonomy" id="103734"/>
    <lineage>
        <taxon>Bacteria</taxon>
        <taxon>Bacillati</taxon>
        <taxon>Actinomycetota</taxon>
        <taxon>Actinomycetes</taxon>
        <taxon>Pseudonocardiales</taxon>
        <taxon>Pseudonocardiaceae</taxon>
        <taxon>Saccharothrix</taxon>
    </lineage>
</organism>
<dbReference type="AlphaFoldDB" id="A0A3N1H0R4"/>
<accession>A0A3N1H0R4</accession>
<proteinExistence type="predicted"/>
<gene>
    <name evidence="1" type="ORF">EDD40_1359</name>
</gene>
<evidence type="ECO:0000313" key="1">
    <source>
        <dbReference type="EMBL" id="ROP36097.1"/>
    </source>
</evidence>
<comment type="caution">
    <text evidence="1">The sequence shown here is derived from an EMBL/GenBank/DDBJ whole genome shotgun (WGS) entry which is preliminary data.</text>
</comment>
<name>A0A3N1H0R4_9PSEU</name>
<dbReference type="EMBL" id="RJKM01000001">
    <property type="protein sequence ID" value="ROP36097.1"/>
    <property type="molecule type" value="Genomic_DNA"/>
</dbReference>
<reference evidence="1 2" key="1">
    <citation type="submission" date="2018-11" db="EMBL/GenBank/DDBJ databases">
        <title>Sequencing the genomes of 1000 actinobacteria strains.</title>
        <authorList>
            <person name="Klenk H.-P."/>
        </authorList>
    </citation>
    <scope>NUCLEOTIDE SEQUENCE [LARGE SCALE GENOMIC DNA]</scope>
    <source>
        <strain evidence="1 2">DSM 44231</strain>
    </source>
</reference>
<evidence type="ECO:0000313" key="2">
    <source>
        <dbReference type="Proteomes" id="UP000268727"/>
    </source>
</evidence>
<sequence length="36" mass="4009">MWPAVVWLLADLLGPADALRYRPRGVHRPEPATSVP</sequence>
<keyword evidence="2" id="KW-1185">Reference proteome</keyword>
<dbReference type="Proteomes" id="UP000268727">
    <property type="component" value="Unassembled WGS sequence"/>
</dbReference>
<protein>
    <submittedName>
        <fullName evidence="1">Uncharacterized protein</fullName>
    </submittedName>
</protein>